<gene>
    <name evidence="1" type="ORF">HNR08_002629</name>
</gene>
<dbReference type="AlphaFoldDB" id="A0A7W8SF63"/>
<comment type="caution">
    <text evidence="1">The sequence shown here is derived from an EMBL/GenBank/DDBJ whole genome shotgun (WGS) entry which is preliminary data.</text>
</comment>
<evidence type="ECO:0000313" key="1">
    <source>
        <dbReference type="EMBL" id="MBB5473893.1"/>
    </source>
</evidence>
<accession>A0A7W8SF63</accession>
<organism evidence="1 2">
    <name type="scientific">Cellulomonas hominis</name>
    <dbReference type="NCBI Taxonomy" id="156981"/>
    <lineage>
        <taxon>Bacteria</taxon>
        <taxon>Bacillati</taxon>
        <taxon>Actinomycetota</taxon>
        <taxon>Actinomycetes</taxon>
        <taxon>Micrococcales</taxon>
        <taxon>Cellulomonadaceae</taxon>
        <taxon>Cellulomonas</taxon>
    </lineage>
</organism>
<dbReference type="EMBL" id="JACHDN010000001">
    <property type="protein sequence ID" value="MBB5473893.1"/>
    <property type="molecule type" value="Genomic_DNA"/>
</dbReference>
<proteinExistence type="predicted"/>
<name>A0A7W8SF63_9CELL</name>
<protein>
    <submittedName>
        <fullName evidence="1">Uncharacterized protein</fullName>
    </submittedName>
</protein>
<dbReference type="RefSeq" id="WP_146839148.1">
    <property type="nucleotide sequence ID" value="NZ_BJVQ01000047.1"/>
</dbReference>
<reference evidence="1 2" key="1">
    <citation type="submission" date="2020-08" db="EMBL/GenBank/DDBJ databases">
        <title>Sequencing the genomes of 1000 actinobacteria strains.</title>
        <authorList>
            <person name="Klenk H.-P."/>
        </authorList>
    </citation>
    <scope>NUCLEOTIDE SEQUENCE [LARGE SCALE GENOMIC DNA]</scope>
    <source>
        <strain evidence="1 2">DSM 9581</strain>
    </source>
</reference>
<sequence length="392" mass="41629">MKSLIDLAALAHDSREVSYQIGGAPIEVVRARGTVLAVAVLQLEVQADVDRLAGTRVRSRVRGLPRRSDAAAGAPDAVAVEPARVGLDLLRCPPMPEPVDHDRDRRTPPFHEVTSTAQGAASRLCSGASHPVAGSVGSFGPRIRGDFRIRFMWRLTLGLWSGTQIGIYGDFGQIHQFGLANPRTWYPIRIARQTWSLTFVIADDRAEDGADVCRAKNDPRGWYRCDWELSTFISRLVALEAEVVAAGYLGESSDRGPLSADLVAGAKVVMVEMVLELVDPSHEGVPSRGLAQTHLWCDIAATIGNACAGIAGLPAAIADTVTVATRPAVSGPCVGAWSRPGWGCLQARGSRTCRRSDTSRMSSPLTAAPTSAGTLTCVSAVSGSRRGSATRS</sequence>
<evidence type="ECO:0000313" key="2">
    <source>
        <dbReference type="Proteomes" id="UP000564629"/>
    </source>
</evidence>
<dbReference type="Proteomes" id="UP000564629">
    <property type="component" value="Unassembled WGS sequence"/>
</dbReference>